<evidence type="ECO:0000313" key="9">
    <source>
        <dbReference type="EMBL" id="SNX45370.1"/>
    </source>
</evidence>
<keyword evidence="4 7" id="KW-0963">Cytoplasm</keyword>
<accession>A0A240EBT6</accession>
<dbReference type="Proteomes" id="UP000219336">
    <property type="component" value="Unassembled WGS sequence"/>
</dbReference>
<feature type="active site" evidence="7">
    <location>
        <position position="78"/>
    </location>
</feature>
<comment type="similarity">
    <text evidence="2 7">Belongs to the SprT family.</text>
</comment>
<dbReference type="RefSeq" id="WP_096992104.1">
    <property type="nucleotide sequence ID" value="NZ_JBHSII010000001.1"/>
</dbReference>
<dbReference type="Pfam" id="PF10263">
    <property type="entry name" value="SprT-like"/>
    <property type="match status" value="1"/>
</dbReference>
<dbReference type="Pfam" id="PF17283">
    <property type="entry name" value="Zn_ribbon_SprT"/>
    <property type="match status" value="1"/>
</dbReference>
<evidence type="ECO:0000256" key="5">
    <source>
        <dbReference type="ARBA" id="ARBA00022723"/>
    </source>
</evidence>
<evidence type="ECO:0000259" key="8">
    <source>
        <dbReference type="SMART" id="SM00731"/>
    </source>
</evidence>
<evidence type="ECO:0000313" key="10">
    <source>
        <dbReference type="Proteomes" id="UP000219336"/>
    </source>
</evidence>
<dbReference type="EMBL" id="OANU01000002">
    <property type="protein sequence ID" value="SNX45370.1"/>
    <property type="molecule type" value="Genomic_DNA"/>
</dbReference>
<evidence type="ECO:0000256" key="6">
    <source>
        <dbReference type="ARBA" id="ARBA00022833"/>
    </source>
</evidence>
<dbReference type="InterPro" id="IPR035240">
    <property type="entry name" value="SprT_Zn_ribbon"/>
</dbReference>
<reference evidence="10" key="1">
    <citation type="submission" date="2016-06" db="EMBL/GenBank/DDBJ databases">
        <authorList>
            <person name="Rodrigo-Torres L."/>
            <person name="Arahal R.D."/>
            <person name="Lucena T."/>
        </authorList>
    </citation>
    <scope>NUCLEOTIDE SEQUENCE [LARGE SCALE GENOMIC DNA]</scope>
    <source>
        <strain evidence="10">CECT8203</strain>
    </source>
</reference>
<dbReference type="OrthoDB" id="267364at2"/>
<evidence type="ECO:0000256" key="3">
    <source>
        <dbReference type="ARBA" id="ARBA00020082"/>
    </source>
</evidence>
<dbReference type="PANTHER" id="PTHR38773:SF1">
    <property type="entry name" value="PROTEIN SPRT"/>
    <property type="match status" value="1"/>
</dbReference>
<evidence type="ECO:0000256" key="4">
    <source>
        <dbReference type="ARBA" id="ARBA00022490"/>
    </source>
</evidence>
<dbReference type="NCBIfam" id="NF003421">
    <property type="entry name" value="PRK04860.1"/>
    <property type="match status" value="1"/>
</dbReference>
<feature type="binding site" evidence="7">
    <location>
        <position position="77"/>
    </location>
    <ligand>
        <name>Zn(2+)</name>
        <dbReference type="ChEBI" id="CHEBI:29105"/>
    </ligand>
</feature>
<feature type="domain" description="SprT-like" evidence="8">
    <location>
        <begin position="15"/>
        <end position="164"/>
    </location>
</feature>
<evidence type="ECO:0000256" key="7">
    <source>
        <dbReference type="HAMAP-Rule" id="MF_00746"/>
    </source>
</evidence>
<protein>
    <recommendedName>
        <fullName evidence="3 7">Protein SprT</fullName>
    </recommendedName>
</protein>
<organism evidence="9 10">
    <name type="scientific">Vibrio thalassae</name>
    <dbReference type="NCBI Taxonomy" id="1243014"/>
    <lineage>
        <taxon>Bacteria</taxon>
        <taxon>Pseudomonadati</taxon>
        <taxon>Pseudomonadota</taxon>
        <taxon>Gammaproteobacteria</taxon>
        <taxon>Vibrionales</taxon>
        <taxon>Vibrionaceae</taxon>
        <taxon>Vibrio</taxon>
    </lineage>
</organism>
<proteinExistence type="inferred from homology"/>
<dbReference type="GO" id="GO:0008270">
    <property type="term" value="F:zinc ion binding"/>
    <property type="evidence" value="ECO:0007669"/>
    <property type="project" value="UniProtKB-UniRule"/>
</dbReference>
<dbReference type="GO" id="GO:0006950">
    <property type="term" value="P:response to stress"/>
    <property type="evidence" value="ECO:0007669"/>
    <property type="project" value="UniProtKB-ARBA"/>
</dbReference>
<dbReference type="InterPro" id="IPR023483">
    <property type="entry name" value="Uncharacterised_SprT"/>
</dbReference>
<keyword evidence="6 7" id="KW-0862">Zinc</keyword>
<dbReference type="HAMAP" id="MF_00746">
    <property type="entry name" value="SprT"/>
    <property type="match status" value="1"/>
</dbReference>
<dbReference type="PANTHER" id="PTHR38773">
    <property type="entry name" value="PROTEIN SPRT"/>
    <property type="match status" value="1"/>
</dbReference>
<dbReference type="InterPro" id="IPR006640">
    <property type="entry name" value="SprT-like_domain"/>
</dbReference>
<dbReference type="AlphaFoldDB" id="A0A240EBT6"/>
<keyword evidence="10" id="KW-1185">Reference proteome</keyword>
<evidence type="ECO:0000256" key="1">
    <source>
        <dbReference type="ARBA" id="ARBA00004496"/>
    </source>
</evidence>
<evidence type="ECO:0000256" key="2">
    <source>
        <dbReference type="ARBA" id="ARBA00006591"/>
    </source>
</evidence>
<gene>
    <name evidence="9" type="primary">sprT_1</name>
    <name evidence="7" type="synonym">sprT</name>
    <name evidence="9" type="ORF">VTH8203_00366</name>
</gene>
<keyword evidence="5 7" id="KW-0479">Metal-binding</keyword>
<name>A0A240EBT6_9VIBR</name>
<dbReference type="SMART" id="SM00731">
    <property type="entry name" value="SprT"/>
    <property type="match status" value="1"/>
</dbReference>
<dbReference type="GO" id="GO:0005737">
    <property type="term" value="C:cytoplasm"/>
    <property type="evidence" value="ECO:0007669"/>
    <property type="project" value="UniProtKB-SubCell"/>
</dbReference>
<feature type="binding site" evidence="7">
    <location>
        <position position="81"/>
    </location>
    <ligand>
        <name>Zn(2+)</name>
        <dbReference type="ChEBI" id="CHEBI:29105"/>
    </ligand>
</feature>
<sequence>MKSSPSEELHYLAAKKLAQCIGLARRYFERDFPMPALNYQLRGKAAGKAYLQTWEIRLNPVLFAENQQAFISEVIPHEVAHLITFACFGRVRPHGAEWQMLMSQVFSLAPKTTHSMNVQSVQGRTFEYRCQCDTFSVSIRRHNKVMRQQASYRCRKCGSQIEFTGKQLS</sequence>
<comment type="cofactor">
    <cofactor evidence="7">
        <name>Zn(2+)</name>
        <dbReference type="ChEBI" id="CHEBI:29105"/>
    </cofactor>
    <text evidence="7">Binds 1 zinc ion.</text>
</comment>
<comment type="subcellular location">
    <subcellularLocation>
        <location evidence="1 7">Cytoplasm</location>
    </subcellularLocation>
</comment>